<organism evidence="2 3">
    <name type="scientific">Ooceraea biroi</name>
    <name type="common">Clonal raider ant</name>
    <name type="synonym">Cerapachys biroi</name>
    <dbReference type="NCBI Taxonomy" id="2015173"/>
    <lineage>
        <taxon>Eukaryota</taxon>
        <taxon>Metazoa</taxon>
        <taxon>Ecdysozoa</taxon>
        <taxon>Arthropoda</taxon>
        <taxon>Hexapoda</taxon>
        <taxon>Insecta</taxon>
        <taxon>Pterygota</taxon>
        <taxon>Neoptera</taxon>
        <taxon>Endopterygota</taxon>
        <taxon>Hymenoptera</taxon>
        <taxon>Apocrita</taxon>
        <taxon>Aculeata</taxon>
        <taxon>Formicoidea</taxon>
        <taxon>Formicidae</taxon>
        <taxon>Dorylinae</taxon>
        <taxon>Ooceraea</taxon>
    </lineage>
</organism>
<evidence type="ECO:0000313" key="3">
    <source>
        <dbReference type="Proteomes" id="UP000053097"/>
    </source>
</evidence>
<dbReference type="AlphaFoldDB" id="A0A026W3X4"/>
<feature type="compositionally biased region" description="Basic and acidic residues" evidence="1">
    <location>
        <begin position="171"/>
        <end position="185"/>
    </location>
</feature>
<gene>
    <name evidence="2" type="ORF">X777_11616</name>
</gene>
<evidence type="ECO:0000313" key="2">
    <source>
        <dbReference type="EMBL" id="EZA49744.1"/>
    </source>
</evidence>
<proteinExistence type="predicted"/>
<dbReference type="EMBL" id="KK107499">
    <property type="protein sequence ID" value="EZA49744.1"/>
    <property type="molecule type" value="Genomic_DNA"/>
</dbReference>
<reference evidence="2 3" key="1">
    <citation type="journal article" date="2014" name="Curr. Biol.">
        <title>The genome of the clonal raider ant Cerapachys biroi.</title>
        <authorList>
            <person name="Oxley P.R."/>
            <person name="Ji L."/>
            <person name="Fetter-Pruneda I."/>
            <person name="McKenzie S.K."/>
            <person name="Li C."/>
            <person name="Hu H."/>
            <person name="Zhang G."/>
            <person name="Kronauer D.J."/>
        </authorList>
    </citation>
    <scope>NUCLEOTIDE SEQUENCE [LARGE SCALE GENOMIC DNA]</scope>
</reference>
<feature type="region of interest" description="Disordered" evidence="1">
    <location>
        <begin position="171"/>
        <end position="202"/>
    </location>
</feature>
<accession>A0A026W3X4</accession>
<evidence type="ECO:0000256" key="1">
    <source>
        <dbReference type="SAM" id="MobiDB-lite"/>
    </source>
</evidence>
<keyword evidence="3" id="KW-1185">Reference proteome</keyword>
<dbReference type="Proteomes" id="UP000053097">
    <property type="component" value="Unassembled WGS sequence"/>
</dbReference>
<protein>
    <submittedName>
        <fullName evidence="2">Uncharacterized protein</fullName>
    </submittedName>
</protein>
<feature type="non-terminal residue" evidence="2">
    <location>
        <position position="1"/>
    </location>
</feature>
<sequence>ARCNFLSARSKLPLDGISCAASLRGQLRGARCLHVNDVFTRTEGRDWLGIGAVTLIQARLSIMPPLNASGGRDSVDRGQATCGCEIHSALHGRSVPIHFSASPRNSLKGQRACSRHDILCIRNKWNREEPRAVSPSEPIEQTNGSRRCTILPRCGQRVCAASVAHAVRAADKFSDGRRSGPDKSSRLPVKLPRGTTSESEDASTATAPEVCAQCLTRVLHNNVTKSAFFIRMIFRISYDKISSETFFLSNYFAAQYRIAIKMQLAAPTVHRRTVPSPFHPKTRRGELKSLLDCTVKCDGNEDDGDDEWSESVLQMASPNPTAARCKPIYYRPELNGTARTINEISGPIHLIEFRSIAIMIMRKRSP</sequence>
<name>A0A026W3X4_OOCBI</name>